<protein>
    <submittedName>
        <fullName evidence="1">Uncharacterized protein</fullName>
    </submittedName>
</protein>
<dbReference type="Proteomes" id="UP000223527">
    <property type="component" value="Unassembled WGS sequence"/>
</dbReference>
<proteinExistence type="predicted"/>
<dbReference type="EMBL" id="PDNU01000065">
    <property type="protein sequence ID" value="PHK93150.1"/>
    <property type="molecule type" value="Genomic_DNA"/>
</dbReference>
<evidence type="ECO:0000313" key="1">
    <source>
        <dbReference type="EMBL" id="PHK93150.1"/>
    </source>
</evidence>
<gene>
    <name evidence="1" type="ORF">CR162_20195</name>
</gene>
<evidence type="ECO:0000313" key="2">
    <source>
        <dbReference type="Proteomes" id="UP000223527"/>
    </source>
</evidence>
<name>A0A2C7A473_9PROT</name>
<dbReference type="AlphaFoldDB" id="A0A2C7A473"/>
<comment type="caution">
    <text evidence="1">The sequence shown here is derived from an EMBL/GenBank/DDBJ whole genome shotgun (WGS) entry which is preliminary data.</text>
</comment>
<sequence length="102" mass="11480">MHARILQIWSDARRMPGDIKDKQAAIAEALAALRQFKAIREFAVERHDRTMEDVRLIAEAEARKAEVGAPGDIRDALIRRLLARVDTLSQAVQDLEKAHQGV</sequence>
<accession>A0A2C7A473</accession>
<feature type="non-terminal residue" evidence="1">
    <location>
        <position position="102"/>
    </location>
</feature>
<reference evidence="1 2" key="1">
    <citation type="submission" date="2017-10" db="EMBL/GenBank/DDBJ databases">
        <authorList>
            <person name="Banno H."/>
            <person name="Chua N.-H."/>
        </authorList>
    </citation>
    <scope>NUCLEOTIDE SEQUENCE [LARGE SCALE GENOMIC DNA]</scope>
    <source>
        <strain evidence="1 2">YW11</strain>
    </source>
</reference>
<keyword evidence="2" id="KW-1185">Reference proteome</keyword>
<organism evidence="1 2">
    <name type="scientific">Teichococcus rhizosphaerae</name>
    <dbReference type="NCBI Taxonomy" id="1335062"/>
    <lineage>
        <taxon>Bacteria</taxon>
        <taxon>Pseudomonadati</taxon>
        <taxon>Pseudomonadota</taxon>
        <taxon>Alphaproteobacteria</taxon>
        <taxon>Acetobacterales</taxon>
        <taxon>Roseomonadaceae</taxon>
        <taxon>Roseomonas</taxon>
    </lineage>
</organism>
<dbReference type="RefSeq" id="WP_141563263.1">
    <property type="nucleotide sequence ID" value="NZ_PDNU01000065.1"/>
</dbReference>